<dbReference type="EMBL" id="CP139858">
    <property type="protein sequence ID" value="WQB98611.1"/>
    <property type="molecule type" value="Genomic_DNA"/>
</dbReference>
<dbReference type="Proteomes" id="UP001322481">
    <property type="component" value="Chromosome"/>
</dbReference>
<evidence type="ECO:0000313" key="2">
    <source>
        <dbReference type="EMBL" id="WQB98611.1"/>
    </source>
</evidence>
<name>A0ABZ0VSV0_9HYPH</name>
<reference evidence="2 3" key="1">
    <citation type="submission" date="2023-11" db="EMBL/GenBank/DDBJ databases">
        <authorList>
            <person name="Panchal A.K."/>
            <person name="Meaney J.S."/>
            <person name="Karas B.J."/>
            <person name="diCenzo G.C."/>
        </authorList>
    </citation>
    <scope>NUCLEOTIDE SEQUENCE [LARGE SCALE GENOMIC DNA]</scope>
    <source>
        <strain evidence="2 3">NZP2235</strain>
    </source>
</reference>
<feature type="region of interest" description="Disordered" evidence="1">
    <location>
        <begin position="1"/>
        <end position="26"/>
    </location>
</feature>
<feature type="compositionally biased region" description="Basic and acidic residues" evidence="1">
    <location>
        <begin position="8"/>
        <end position="26"/>
    </location>
</feature>
<dbReference type="RefSeq" id="WP_322418865.1">
    <property type="nucleotide sequence ID" value="NZ_CP139858.1"/>
</dbReference>
<evidence type="ECO:0000256" key="1">
    <source>
        <dbReference type="SAM" id="MobiDB-lite"/>
    </source>
</evidence>
<gene>
    <name evidence="2" type="ORF">U0R22_002768</name>
</gene>
<accession>A0ABZ0VSV0</accession>
<evidence type="ECO:0000313" key="3">
    <source>
        <dbReference type="Proteomes" id="UP001322481"/>
    </source>
</evidence>
<sequence length="41" mass="4842">MSAASQTMKRDVRDSELTERPGRDWTPWKEGIVDLEIDHVW</sequence>
<keyword evidence="3" id="KW-1185">Reference proteome</keyword>
<organism evidence="2 3">
    <name type="scientific">Mesorhizobium huakuii</name>
    <dbReference type="NCBI Taxonomy" id="28104"/>
    <lineage>
        <taxon>Bacteria</taxon>
        <taxon>Pseudomonadati</taxon>
        <taxon>Pseudomonadota</taxon>
        <taxon>Alphaproteobacteria</taxon>
        <taxon>Hyphomicrobiales</taxon>
        <taxon>Phyllobacteriaceae</taxon>
        <taxon>Mesorhizobium</taxon>
    </lineage>
</organism>
<protein>
    <submittedName>
        <fullName evidence="2">Uncharacterized protein</fullName>
    </submittedName>
</protein>
<proteinExistence type="predicted"/>